<evidence type="ECO:0000259" key="2">
    <source>
        <dbReference type="Pfam" id="PF00892"/>
    </source>
</evidence>
<dbReference type="Gene3D" id="1.10.3730.20">
    <property type="match status" value="1"/>
</dbReference>
<dbReference type="GO" id="GO:0016020">
    <property type="term" value="C:membrane"/>
    <property type="evidence" value="ECO:0007669"/>
    <property type="project" value="InterPro"/>
</dbReference>
<evidence type="ECO:0000313" key="4">
    <source>
        <dbReference type="Proteomes" id="UP001207408"/>
    </source>
</evidence>
<gene>
    <name evidence="3" type="ORF">OM074_04895</name>
</gene>
<feature type="transmembrane region" description="Helical" evidence="1">
    <location>
        <begin position="281"/>
        <end position="298"/>
    </location>
</feature>
<name>A0AAE3SJ21_9BACT</name>
<dbReference type="RefSeq" id="WP_301198175.1">
    <property type="nucleotide sequence ID" value="NZ_JAPDPI010000006.1"/>
</dbReference>
<keyword evidence="1" id="KW-0472">Membrane</keyword>
<dbReference type="AlphaFoldDB" id="A0AAE3SJ21"/>
<dbReference type="EMBL" id="JAPDPI010000006">
    <property type="protein sequence ID" value="MCW3804953.1"/>
    <property type="molecule type" value="Genomic_DNA"/>
</dbReference>
<keyword evidence="4" id="KW-1185">Reference proteome</keyword>
<reference evidence="3" key="1">
    <citation type="submission" date="2022-10" db="EMBL/GenBank/DDBJ databases">
        <authorList>
            <person name="Yu W.X."/>
        </authorList>
    </citation>
    <scope>NUCLEOTIDE SEQUENCE</scope>
    <source>
        <strain evidence="3">D04</strain>
    </source>
</reference>
<dbReference type="Proteomes" id="UP001207408">
    <property type="component" value="Unassembled WGS sequence"/>
</dbReference>
<feature type="transmembrane region" description="Helical" evidence="1">
    <location>
        <begin position="75"/>
        <end position="93"/>
    </location>
</feature>
<dbReference type="InterPro" id="IPR037185">
    <property type="entry name" value="EmrE-like"/>
</dbReference>
<dbReference type="PANTHER" id="PTHR22911">
    <property type="entry name" value="ACYL-MALONYL CONDENSING ENZYME-RELATED"/>
    <property type="match status" value="1"/>
</dbReference>
<accession>A0AAE3SJ21</accession>
<feature type="transmembrane region" description="Helical" evidence="1">
    <location>
        <begin position="158"/>
        <end position="175"/>
    </location>
</feature>
<comment type="caution">
    <text evidence="3">The sequence shown here is derived from an EMBL/GenBank/DDBJ whole genome shotgun (WGS) entry which is preliminary data.</text>
</comment>
<organism evidence="3 4">
    <name type="scientific">Plebeiibacterium marinum</name>
    <dbReference type="NCBI Taxonomy" id="2992111"/>
    <lineage>
        <taxon>Bacteria</taxon>
        <taxon>Pseudomonadati</taxon>
        <taxon>Bacteroidota</taxon>
        <taxon>Bacteroidia</taxon>
        <taxon>Marinilabiliales</taxon>
        <taxon>Marinilabiliaceae</taxon>
        <taxon>Plebeiibacterium</taxon>
    </lineage>
</organism>
<feature type="transmembrane region" description="Helical" evidence="1">
    <location>
        <begin position="247"/>
        <end position="269"/>
    </location>
</feature>
<feature type="domain" description="EamA" evidence="2">
    <location>
        <begin position="2"/>
        <end position="142"/>
    </location>
</feature>
<keyword evidence="1" id="KW-1133">Transmembrane helix</keyword>
<keyword evidence="1" id="KW-0812">Transmembrane</keyword>
<feature type="transmembrane region" description="Helical" evidence="1">
    <location>
        <begin position="127"/>
        <end position="146"/>
    </location>
</feature>
<evidence type="ECO:0000256" key="1">
    <source>
        <dbReference type="SAM" id="Phobius"/>
    </source>
</evidence>
<sequence length="299" mass="34120">MWWLLAVISALFLGIYDVVKKVSVNNNAVLPVLLVSSISSAIIYIPIWVVSHFNIIPTTHDFYIPSITLAEHGKLFLKSMIVVTSWIFSFFALKHLPLTIVSPIRATGPLWTLVGAIIIFQEQLSTYQWIGIVITLAFFYMFSIAGKTEGISFRNNKWIWFIILGTLFGAVSGLYDKYLLRHINRMAVQCYFTFYQVILFVPIVLTLWWPKRKENSPFIWRWSIPLIGIFLLIADFFYFYALQNPDSMISIVSALRRGSVIVAFAFGAYLFKEKNIKTKSIYLGGILVGIALLIFGTTT</sequence>
<evidence type="ECO:0000313" key="3">
    <source>
        <dbReference type="EMBL" id="MCW3804953.1"/>
    </source>
</evidence>
<dbReference type="PANTHER" id="PTHR22911:SF137">
    <property type="entry name" value="SOLUTE CARRIER FAMILY 35 MEMBER G2-RELATED"/>
    <property type="match status" value="1"/>
</dbReference>
<feature type="transmembrane region" description="Helical" evidence="1">
    <location>
        <begin position="191"/>
        <end position="210"/>
    </location>
</feature>
<dbReference type="InterPro" id="IPR000620">
    <property type="entry name" value="EamA_dom"/>
</dbReference>
<protein>
    <submittedName>
        <fullName evidence="3">DMT family transporter</fullName>
    </submittedName>
</protein>
<feature type="transmembrane region" description="Helical" evidence="1">
    <location>
        <begin position="30"/>
        <end position="55"/>
    </location>
</feature>
<feature type="transmembrane region" description="Helical" evidence="1">
    <location>
        <begin position="222"/>
        <end position="241"/>
    </location>
</feature>
<dbReference type="Pfam" id="PF00892">
    <property type="entry name" value="EamA"/>
    <property type="match status" value="2"/>
</dbReference>
<dbReference type="SUPFAM" id="SSF103481">
    <property type="entry name" value="Multidrug resistance efflux transporter EmrE"/>
    <property type="match status" value="2"/>
</dbReference>
<feature type="domain" description="EamA" evidence="2">
    <location>
        <begin position="157"/>
        <end position="294"/>
    </location>
</feature>
<proteinExistence type="predicted"/>